<evidence type="ECO:0000313" key="3">
    <source>
        <dbReference type="Proteomes" id="UP001408356"/>
    </source>
</evidence>
<dbReference type="InterPro" id="IPR024391">
    <property type="entry name" value="LDB19_N"/>
</dbReference>
<evidence type="ECO:0000313" key="2">
    <source>
        <dbReference type="EMBL" id="KAK9424381.1"/>
    </source>
</evidence>
<dbReference type="Proteomes" id="UP001408356">
    <property type="component" value="Unassembled WGS sequence"/>
</dbReference>
<name>A0ABR2VC27_9PEZI</name>
<comment type="caution">
    <text evidence="2">The sequence shown here is derived from an EMBL/GenBank/DDBJ whole genome shotgun (WGS) entry which is preliminary data.</text>
</comment>
<dbReference type="Pfam" id="PF13002">
    <property type="entry name" value="LDB19"/>
    <property type="match status" value="1"/>
</dbReference>
<organism evidence="2 3">
    <name type="scientific">Seiridium unicorne</name>
    <dbReference type="NCBI Taxonomy" id="138068"/>
    <lineage>
        <taxon>Eukaryota</taxon>
        <taxon>Fungi</taxon>
        <taxon>Dikarya</taxon>
        <taxon>Ascomycota</taxon>
        <taxon>Pezizomycotina</taxon>
        <taxon>Sordariomycetes</taxon>
        <taxon>Xylariomycetidae</taxon>
        <taxon>Amphisphaeriales</taxon>
        <taxon>Sporocadaceae</taxon>
        <taxon>Seiridium</taxon>
    </lineage>
</organism>
<reference evidence="2 3" key="1">
    <citation type="journal article" date="2024" name="J. Plant Pathol.">
        <title>Sequence and assembly of the genome of Seiridium unicorne, isolate CBS 538.82, causal agent of cypress canker disease.</title>
        <authorList>
            <person name="Scali E."/>
            <person name="Rocca G.D."/>
            <person name="Danti R."/>
            <person name="Garbelotto M."/>
            <person name="Barberini S."/>
            <person name="Baroncelli R."/>
            <person name="Emiliani G."/>
        </authorList>
    </citation>
    <scope>NUCLEOTIDE SEQUENCE [LARGE SCALE GENOMIC DNA]</scope>
    <source>
        <strain evidence="2 3">BM-138-508</strain>
    </source>
</reference>
<dbReference type="Gene3D" id="2.60.40.640">
    <property type="match status" value="1"/>
</dbReference>
<proteinExistence type="predicted"/>
<dbReference type="InterPro" id="IPR014752">
    <property type="entry name" value="Arrestin-like_C"/>
</dbReference>
<accession>A0ABR2VC27</accession>
<evidence type="ECO:0000259" key="1">
    <source>
        <dbReference type="Pfam" id="PF13002"/>
    </source>
</evidence>
<keyword evidence="3" id="KW-1185">Reference proteome</keyword>
<sequence length="371" mass="41258">MGLHVPTAKLRPILFDLTPNLASKKLEQAVQLNIQLQQSHSVLHDGAEGRHLHAAGNILLNVRGESLALRNISGAIIVSINRKARSLKNFRTHERKENKLHDWCIANESTVLPHSSHSFSFSTFFPNNLPPSLNTSELQVSYHLHITASWTIQDGKTASLQYTTSAKEVHVMPELAHLQPPPYISRYFQSADIGAVFYLDSLHADRMNRFTIMFEGLVQEPSGAQSGYIWRMVKTAWSLNEVLKITVAGCSEHGRDKRRRLARGHSLDGLTYGDGVRPAWLDIEVGLDRSLPHNTEFVHASGHGALGDIKLSHWFDMEFIFAKETIPADSSSSGMRNGSFTVLSFQVPVTLVGHGESQELAEFVPAPLYEG</sequence>
<dbReference type="EMBL" id="JARVKF010000040">
    <property type="protein sequence ID" value="KAK9424381.1"/>
    <property type="molecule type" value="Genomic_DNA"/>
</dbReference>
<gene>
    <name evidence="2" type="ORF">SUNI508_13663</name>
</gene>
<protein>
    <recommendedName>
        <fullName evidence="1">LDB19 N-terminal domain-containing protein</fullName>
    </recommendedName>
</protein>
<feature type="domain" description="LDB19 N-terminal" evidence="1">
    <location>
        <begin position="80"/>
        <end position="254"/>
    </location>
</feature>